<feature type="transmembrane region" description="Helical" evidence="1">
    <location>
        <begin position="6"/>
        <end position="24"/>
    </location>
</feature>
<accession>A0A4Q7Y475</accession>
<proteinExistence type="predicted"/>
<evidence type="ECO:0000256" key="1">
    <source>
        <dbReference type="SAM" id="Phobius"/>
    </source>
</evidence>
<keyword evidence="3" id="KW-1185">Reference proteome</keyword>
<dbReference type="EMBL" id="SHKV01000001">
    <property type="protein sequence ID" value="RZU30619.1"/>
    <property type="molecule type" value="Genomic_DNA"/>
</dbReference>
<dbReference type="AlphaFoldDB" id="A0A4Q7Y475"/>
<dbReference type="Proteomes" id="UP000292507">
    <property type="component" value="Unassembled WGS sequence"/>
</dbReference>
<keyword evidence="1" id="KW-1133">Transmembrane helix</keyword>
<reference evidence="2 3" key="1">
    <citation type="submission" date="2019-02" db="EMBL/GenBank/DDBJ databases">
        <title>Sequencing the genomes of 1000 actinobacteria strains.</title>
        <authorList>
            <person name="Klenk H.-P."/>
        </authorList>
    </citation>
    <scope>NUCLEOTIDE SEQUENCE [LARGE SCALE GENOMIC DNA]</scope>
    <source>
        <strain evidence="2 3">DSM 44509</strain>
    </source>
</reference>
<keyword evidence="1" id="KW-0812">Transmembrane</keyword>
<evidence type="ECO:0000313" key="3">
    <source>
        <dbReference type="Proteomes" id="UP000292507"/>
    </source>
</evidence>
<evidence type="ECO:0000313" key="2">
    <source>
        <dbReference type="EMBL" id="RZU30619.1"/>
    </source>
</evidence>
<keyword evidence="1" id="KW-0472">Membrane</keyword>
<protein>
    <submittedName>
        <fullName evidence="2">Uncharacterized protein</fullName>
    </submittedName>
</protein>
<sequence>MPILGLLAAIVAPVCLLLGWLAYLRFARWLVQHTGDPASLAHAATLARAVRKQSDSPPGTDLHPT</sequence>
<gene>
    <name evidence="2" type="ORF">BKA19_0239</name>
</gene>
<comment type="caution">
    <text evidence="2">The sequence shown here is derived from an EMBL/GenBank/DDBJ whole genome shotgun (WGS) entry which is preliminary data.</text>
</comment>
<name>A0A4Q7Y475_9ACTN</name>
<organism evidence="2 3">
    <name type="scientific">Blastococcus saxobsidens</name>
    <dbReference type="NCBI Taxonomy" id="138336"/>
    <lineage>
        <taxon>Bacteria</taxon>
        <taxon>Bacillati</taxon>
        <taxon>Actinomycetota</taxon>
        <taxon>Actinomycetes</taxon>
        <taxon>Geodermatophilales</taxon>
        <taxon>Geodermatophilaceae</taxon>
        <taxon>Blastococcus</taxon>
    </lineage>
</organism>